<sequence length="326" mass="34213">MTHATGIGSWPGTSVRDTLAQVRELLEADLPYLPELPARGPGADMIGRTAGLLVELPVDLQPSGWRLVDRPGQDAARTAAFLREDLDELAEAFDGHTGPLKLQAVGPWTLAAEVWLPRGERALADEGASRDLVDSLAEGLRAHVAAVRRLVPGAEVIVQVDEPSLPAVLAGSLPTASGFGRIPPLDPQVALAGLRTVLESHDGETVIHCCAADPPIPLLRDAGPSALSVDTSLLRPRGWEGLAVAVEDGIRLHAGAVPTDGTLTRAQEVADRVGDAWRRIGMPLTSLDAIVVTPACGLAGLTPPMARTVQRTAVEAAQELTERSQA</sequence>
<protein>
    <submittedName>
        <fullName evidence="2">Methionine synthase</fullName>
    </submittedName>
</protein>
<dbReference type="CDD" id="cd03310">
    <property type="entry name" value="CIMS_like"/>
    <property type="match status" value="1"/>
</dbReference>
<dbReference type="OrthoDB" id="5242426at2"/>
<dbReference type="InterPro" id="IPR038071">
    <property type="entry name" value="UROD/MetE-like_sf"/>
</dbReference>
<dbReference type="Pfam" id="PF01717">
    <property type="entry name" value="Meth_synt_2"/>
    <property type="match status" value="1"/>
</dbReference>
<dbReference type="STRING" id="1386089.N865_06580"/>
<dbReference type="AlphaFoldDB" id="W9GAJ7"/>
<gene>
    <name evidence="2" type="ORF">N865_06580</name>
</gene>
<evidence type="ECO:0000313" key="3">
    <source>
        <dbReference type="Proteomes" id="UP000019489"/>
    </source>
</evidence>
<proteinExistence type="predicted"/>
<accession>W9GAJ7</accession>
<dbReference type="GO" id="GO:0003871">
    <property type="term" value="F:5-methyltetrahydropteroyltriglutamate-homocysteine S-methyltransferase activity"/>
    <property type="evidence" value="ECO:0007669"/>
    <property type="project" value="InterPro"/>
</dbReference>
<keyword evidence="3" id="KW-1185">Reference proteome</keyword>
<dbReference type="RefSeq" id="WP_034803470.1">
    <property type="nucleotide sequence ID" value="NZ_AWSA01000012.1"/>
</dbReference>
<dbReference type="eggNOG" id="COG0620">
    <property type="taxonomic scope" value="Bacteria"/>
</dbReference>
<dbReference type="GO" id="GO:0009086">
    <property type="term" value="P:methionine biosynthetic process"/>
    <property type="evidence" value="ECO:0007669"/>
    <property type="project" value="InterPro"/>
</dbReference>
<name>W9GAJ7_9MICO</name>
<dbReference type="InterPro" id="IPR002629">
    <property type="entry name" value="Met_Synth_C/arc"/>
</dbReference>
<reference evidence="2 3" key="1">
    <citation type="submission" date="2013-08" db="EMBL/GenBank/DDBJ databases">
        <title>Intrasporangium oryzae NRRL B-24470.</title>
        <authorList>
            <person name="Liu H."/>
            <person name="Wang G."/>
        </authorList>
    </citation>
    <scope>NUCLEOTIDE SEQUENCE [LARGE SCALE GENOMIC DNA]</scope>
    <source>
        <strain evidence="2 3">NRRL B-24470</strain>
    </source>
</reference>
<dbReference type="SUPFAM" id="SSF51726">
    <property type="entry name" value="UROD/MetE-like"/>
    <property type="match status" value="1"/>
</dbReference>
<dbReference type="Proteomes" id="UP000019489">
    <property type="component" value="Unassembled WGS sequence"/>
</dbReference>
<dbReference type="GO" id="GO:0008270">
    <property type="term" value="F:zinc ion binding"/>
    <property type="evidence" value="ECO:0007669"/>
    <property type="project" value="InterPro"/>
</dbReference>
<evidence type="ECO:0000313" key="2">
    <source>
        <dbReference type="EMBL" id="EWT02252.1"/>
    </source>
</evidence>
<feature type="domain" description="Cobalamin-independent methionine synthase MetE C-terminal/archaeal" evidence="1">
    <location>
        <begin position="5"/>
        <end position="318"/>
    </location>
</feature>
<dbReference type="PATRIC" id="fig|1386089.3.peg.1443"/>
<dbReference type="Gene3D" id="3.20.20.210">
    <property type="match status" value="1"/>
</dbReference>
<comment type="caution">
    <text evidence="2">The sequence shown here is derived from an EMBL/GenBank/DDBJ whole genome shotgun (WGS) entry which is preliminary data.</text>
</comment>
<evidence type="ECO:0000259" key="1">
    <source>
        <dbReference type="Pfam" id="PF01717"/>
    </source>
</evidence>
<dbReference type="EMBL" id="AWSA01000012">
    <property type="protein sequence ID" value="EWT02252.1"/>
    <property type="molecule type" value="Genomic_DNA"/>
</dbReference>
<organism evidence="2 3">
    <name type="scientific">Intrasporangium oryzae NRRL B-24470</name>
    <dbReference type="NCBI Taxonomy" id="1386089"/>
    <lineage>
        <taxon>Bacteria</taxon>
        <taxon>Bacillati</taxon>
        <taxon>Actinomycetota</taxon>
        <taxon>Actinomycetes</taxon>
        <taxon>Micrococcales</taxon>
        <taxon>Intrasporangiaceae</taxon>
        <taxon>Intrasporangium</taxon>
    </lineage>
</organism>